<evidence type="ECO:0000256" key="1">
    <source>
        <dbReference type="SAM" id="MobiDB-lite"/>
    </source>
</evidence>
<dbReference type="Proteomes" id="UP000054845">
    <property type="component" value="Unassembled WGS sequence"/>
</dbReference>
<evidence type="ECO:0000256" key="2">
    <source>
        <dbReference type="SAM" id="Phobius"/>
    </source>
</evidence>
<feature type="region of interest" description="Disordered" evidence="1">
    <location>
        <begin position="407"/>
        <end position="431"/>
    </location>
</feature>
<feature type="compositionally biased region" description="Low complexity" evidence="1">
    <location>
        <begin position="212"/>
        <end position="232"/>
    </location>
</feature>
<sequence>MPPPVLYSINRLLLLQSALPAQLSTQAANAAVEGARGQEQQSLPPWLTWSPIEQAPGVFISTPVLDSAALRSVLPTQSYCGPPYVPLGAGWVDCSGHTITAAYTLPTGPSSQAPRPTATAAPSMSSWSAGSSGGISSGGPYSFSHSNGYSDVYGSSDYGDPFSNSVSPYSQPFGSGGSTFTEILSDQPQTSDATPTFSTSDTDFTNLPTSISSVEPSLSTGSSSSGDAPQTATTAIPTLTHTPLPSQHGSSSTALPTGAIVGIAVGGAVAASVLALLAFLFCRRRRQRDAQPTDPAGILAQGPGGGSTGSRRRLKRSKAPSALDIFNANVAAGHGDGGMAFQERPLSPTQMRGSDMAVPAYLPPRSGQLYVVNGGSRPTSMPDDEEVLRDAQPHAFAGLAGVGAAGVDKGSLPNPHPSYSQGTGSTMRPAAPPGRSTFPMVPYPEPLSADSIYTDYGNVPLTPPVATTRSTAPLNIQAGITPNGRRALPATPQSARRPLPPTPTPAGWTMSASPSPSSAHTFAAATLLPRTPPAALDRASIASTVVMPADLGSRPTSPSSPRTRAVAAALRARLPRLRTTFGEDGQAAGEVVGDAHAHAHLGAGEDQIWPLPRSRQGTGSSGDNSGTVSGSGRGTASGNGSGSGSGSGLRGAREGSGGTNRGAEHEGTGLPSQSRFSMTPPSTSHRDAFAAGRTEPDDDGRRGGPNSGLTASSSSSKTTLHSWRSSRGTRGTDRGHDASNNSDPSARARRGHDRSDSLRSGTSMSTSTSSNGNSDVSLRASVIRAYTWLTREEENDLLPSAAQRPDSMLDSQTSSRPAGLPSYYQRG</sequence>
<keyword evidence="2" id="KW-0472">Membrane</keyword>
<proteinExistence type="predicted"/>
<feature type="region of interest" description="Disordered" evidence="1">
    <location>
        <begin position="604"/>
        <end position="779"/>
    </location>
</feature>
<feature type="region of interest" description="Disordered" evidence="1">
    <location>
        <begin position="106"/>
        <end position="131"/>
    </location>
</feature>
<keyword evidence="2" id="KW-1133">Transmembrane helix</keyword>
<reference evidence="5" key="1">
    <citation type="submission" date="2014-09" db="EMBL/GenBank/DDBJ databases">
        <authorList>
            <person name="Sharma Rahul"/>
            <person name="Thines Marco"/>
        </authorList>
    </citation>
    <scope>NUCLEOTIDE SEQUENCE [LARGE SCALE GENOMIC DNA]</scope>
</reference>
<accession>A0A0P1BEH1</accession>
<organism evidence="4 5">
    <name type="scientific">Ceraceosorus bombacis</name>
    <dbReference type="NCBI Taxonomy" id="401625"/>
    <lineage>
        <taxon>Eukaryota</taxon>
        <taxon>Fungi</taxon>
        <taxon>Dikarya</taxon>
        <taxon>Basidiomycota</taxon>
        <taxon>Ustilaginomycotina</taxon>
        <taxon>Exobasidiomycetes</taxon>
        <taxon>Ceraceosorales</taxon>
        <taxon>Ceraceosoraceae</taxon>
        <taxon>Ceraceosorus</taxon>
    </lineage>
</organism>
<keyword evidence="4" id="KW-0675">Receptor</keyword>
<feature type="compositionally biased region" description="Gly residues" evidence="1">
    <location>
        <begin position="629"/>
        <end position="660"/>
    </location>
</feature>
<feature type="signal peptide" evidence="3">
    <location>
        <begin position="1"/>
        <end position="20"/>
    </location>
</feature>
<feature type="region of interest" description="Disordered" evidence="1">
    <location>
        <begin position="792"/>
        <end position="827"/>
    </location>
</feature>
<feature type="region of interest" description="Disordered" evidence="1">
    <location>
        <begin position="476"/>
        <end position="515"/>
    </location>
</feature>
<evidence type="ECO:0000313" key="5">
    <source>
        <dbReference type="Proteomes" id="UP000054845"/>
    </source>
</evidence>
<keyword evidence="3" id="KW-0732">Signal</keyword>
<feature type="chain" id="PRO_5006059430" evidence="3">
    <location>
        <begin position="21"/>
        <end position="827"/>
    </location>
</feature>
<feature type="compositionally biased region" description="Low complexity" evidence="1">
    <location>
        <begin position="190"/>
        <end position="205"/>
    </location>
</feature>
<protein>
    <submittedName>
        <fullName evidence="4">PAIRED IMMUNOGLOBULIN-LIKE TYPE 2 RECEPTOR</fullName>
    </submittedName>
</protein>
<keyword evidence="2" id="KW-0812">Transmembrane</keyword>
<keyword evidence="5" id="KW-1185">Reference proteome</keyword>
<feature type="region of interest" description="Disordered" evidence="1">
    <location>
        <begin position="290"/>
        <end position="318"/>
    </location>
</feature>
<feature type="region of interest" description="Disordered" evidence="1">
    <location>
        <begin position="177"/>
        <end position="232"/>
    </location>
</feature>
<feature type="compositionally biased region" description="Polar residues" evidence="1">
    <location>
        <begin position="615"/>
        <end position="628"/>
    </location>
</feature>
<feature type="compositionally biased region" description="Polar residues" evidence="1">
    <location>
        <begin position="670"/>
        <end position="683"/>
    </location>
</feature>
<dbReference type="EMBL" id="CCYA01000238">
    <property type="protein sequence ID" value="CEH14033.1"/>
    <property type="molecule type" value="Genomic_DNA"/>
</dbReference>
<evidence type="ECO:0000313" key="4">
    <source>
        <dbReference type="EMBL" id="CEH14033.1"/>
    </source>
</evidence>
<dbReference type="CDD" id="cd12087">
    <property type="entry name" value="TM_EGFR-like"/>
    <property type="match status" value="1"/>
</dbReference>
<feature type="transmembrane region" description="Helical" evidence="2">
    <location>
        <begin position="259"/>
        <end position="282"/>
    </location>
</feature>
<feature type="compositionally biased region" description="Polar residues" evidence="1">
    <location>
        <begin position="417"/>
        <end position="426"/>
    </location>
</feature>
<feature type="compositionally biased region" description="Low complexity" evidence="1">
    <location>
        <begin position="758"/>
        <end position="778"/>
    </location>
</feature>
<evidence type="ECO:0000256" key="3">
    <source>
        <dbReference type="SAM" id="SignalP"/>
    </source>
</evidence>
<dbReference type="OrthoDB" id="10450580at2759"/>
<feature type="compositionally biased region" description="Polar residues" evidence="1">
    <location>
        <begin position="177"/>
        <end position="189"/>
    </location>
</feature>
<feature type="compositionally biased region" description="Low complexity" evidence="1">
    <location>
        <begin position="707"/>
        <end position="729"/>
    </location>
</feature>
<dbReference type="AlphaFoldDB" id="A0A0P1BEH1"/>
<name>A0A0P1BEH1_9BASI</name>